<reference evidence="2 3" key="1">
    <citation type="submission" date="2020-07" db="EMBL/GenBank/DDBJ databases">
        <title>Draft genome and description of Microvirga mediterraneensis Marseille-Q2068 sp. nov.</title>
        <authorList>
            <person name="Boxberger M."/>
        </authorList>
    </citation>
    <scope>NUCLEOTIDE SEQUENCE [LARGE SCALE GENOMIC DNA]</scope>
    <source>
        <strain evidence="2 3">Marseille-Q2068</strain>
    </source>
</reference>
<name>A0A838BVN1_9HYPH</name>
<proteinExistence type="predicted"/>
<protein>
    <submittedName>
        <fullName evidence="2">Uncharacterized protein</fullName>
    </submittedName>
</protein>
<dbReference type="RefSeq" id="WP_181054721.1">
    <property type="nucleotide sequence ID" value="NZ_JACDXJ010000003.1"/>
</dbReference>
<dbReference type="Proteomes" id="UP000572984">
    <property type="component" value="Unassembled WGS sequence"/>
</dbReference>
<accession>A0A838BVN1</accession>
<sequence length="58" mass="6365">MQDAGGSLKARSDPGFEGLGGFSAHTALIVRMQKSDGSRSRQRQMNLGEDLKERRTKT</sequence>
<evidence type="ECO:0000313" key="3">
    <source>
        <dbReference type="Proteomes" id="UP000572984"/>
    </source>
</evidence>
<gene>
    <name evidence="2" type="ORF">H0S73_23825</name>
</gene>
<evidence type="ECO:0000313" key="2">
    <source>
        <dbReference type="EMBL" id="MBA1159119.1"/>
    </source>
</evidence>
<feature type="region of interest" description="Disordered" evidence="1">
    <location>
        <begin position="1"/>
        <end position="58"/>
    </location>
</feature>
<dbReference type="EMBL" id="JACDXJ010000003">
    <property type="protein sequence ID" value="MBA1159119.1"/>
    <property type="molecule type" value="Genomic_DNA"/>
</dbReference>
<dbReference type="AlphaFoldDB" id="A0A838BVN1"/>
<comment type="caution">
    <text evidence="2">The sequence shown here is derived from an EMBL/GenBank/DDBJ whole genome shotgun (WGS) entry which is preliminary data.</text>
</comment>
<organism evidence="2 3">
    <name type="scientific">Microvirga mediterraneensis</name>
    <dbReference type="NCBI Taxonomy" id="2754695"/>
    <lineage>
        <taxon>Bacteria</taxon>
        <taxon>Pseudomonadati</taxon>
        <taxon>Pseudomonadota</taxon>
        <taxon>Alphaproteobacteria</taxon>
        <taxon>Hyphomicrobiales</taxon>
        <taxon>Methylobacteriaceae</taxon>
        <taxon>Microvirga</taxon>
    </lineage>
</organism>
<keyword evidence="3" id="KW-1185">Reference proteome</keyword>
<feature type="compositionally biased region" description="Basic and acidic residues" evidence="1">
    <location>
        <begin position="49"/>
        <end position="58"/>
    </location>
</feature>
<evidence type="ECO:0000256" key="1">
    <source>
        <dbReference type="SAM" id="MobiDB-lite"/>
    </source>
</evidence>